<gene>
    <name evidence="1" type="ORF">AUEXF2481DRAFT_226826</name>
</gene>
<proteinExistence type="predicted"/>
<dbReference type="GeneID" id="25362652"/>
<dbReference type="AlphaFoldDB" id="A0A074Z7Q1"/>
<name>A0A074Z7Q1_AURSE</name>
<dbReference type="EMBL" id="KL584760">
    <property type="protein sequence ID" value="KEQ94911.1"/>
    <property type="molecule type" value="Genomic_DNA"/>
</dbReference>
<dbReference type="HOGENOM" id="CLU_1767715_0_0_1"/>
<evidence type="ECO:0000313" key="2">
    <source>
        <dbReference type="Proteomes" id="UP000030641"/>
    </source>
</evidence>
<keyword evidence="2" id="KW-1185">Reference proteome</keyword>
<accession>A0A074Z7Q1</accession>
<dbReference type="InParanoid" id="A0A074Z7Q1"/>
<organism evidence="1 2">
    <name type="scientific">Aureobasidium subglaciale (strain EXF-2481)</name>
    <name type="common">Aureobasidium pullulans var. subglaciale</name>
    <dbReference type="NCBI Taxonomy" id="1043005"/>
    <lineage>
        <taxon>Eukaryota</taxon>
        <taxon>Fungi</taxon>
        <taxon>Dikarya</taxon>
        <taxon>Ascomycota</taxon>
        <taxon>Pezizomycotina</taxon>
        <taxon>Dothideomycetes</taxon>
        <taxon>Dothideomycetidae</taxon>
        <taxon>Dothideales</taxon>
        <taxon>Saccotheciaceae</taxon>
        <taxon>Aureobasidium</taxon>
    </lineage>
</organism>
<sequence>MPSLLDLCQACGVAPAFSDHFHHLSLNIFENRFLLFDILHICALLMYMNSVLLPRVYLRYWSSLSHGRFSDTPLPIALCEHVSTEPSHLHHSERTCFFHYIHEGVRLDDFLIDTAPTLFSRCICGLSWKKAGIILEHDPDRLCLLYL</sequence>
<evidence type="ECO:0000313" key="1">
    <source>
        <dbReference type="EMBL" id="KEQ94911.1"/>
    </source>
</evidence>
<reference evidence="1 2" key="1">
    <citation type="journal article" date="2014" name="BMC Genomics">
        <title>Genome sequencing of four Aureobasidium pullulans varieties: biotechnological potential, stress tolerance, and description of new species.</title>
        <authorList>
            <person name="Gostin Ar C."/>
            <person name="Ohm R.A."/>
            <person name="Kogej T."/>
            <person name="Sonjak S."/>
            <person name="Turk M."/>
            <person name="Zajc J."/>
            <person name="Zalar P."/>
            <person name="Grube M."/>
            <person name="Sun H."/>
            <person name="Han J."/>
            <person name="Sharma A."/>
            <person name="Chiniquy J."/>
            <person name="Ngan C.Y."/>
            <person name="Lipzen A."/>
            <person name="Barry K."/>
            <person name="Grigoriev I.V."/>
            <person name="Gunde-Cimerman N."/>
        </authorList>
    </citation>
    <scope>NUCLEOTIDE SEQUENCE [LARGE SCALE GENOMIC DNA]</scope>
    <source>
        <strain evidence="1 2">EXF-2481</strain>
    </source>
</reference>
<dbReference type="RefSeq" id="XP_013343640.1">
    <property type="nucleotide sequence ID" value="XM_013488186.1"/>
</dbReference>
<dbReference type="Proteomes" id="UP000030641">
    <property type="component" value="Unassembled WGS sequence"/>
</dbReference>
<protein>
    <submittedName>
        <fullName evidence="1">Uncharacterized protein</fullName>
    </submittedName>
</protein>